<dbReference type="STRING" id="327939.BIW53_17110"/>
<evidence type="ECO:0000313" key="1">
    <source>
        <dbReference type="EMBL" id="OHU93943.1"/>
    </source>
</evidence>
<evidence type="ECO:0000313" key="2">
    <source>
        <dbReference type="Proteomes" id="UP000180253"/>
    </source>
</evidence>
<reference evidence="1 2" key="1">
    <citation type="submission" date="2016-10" db="EMBL/GenBank/DDBJ databases">
        <title>Pseudoalteromonas amylolytica sp. nov., isolated from the surface seawater.</title>
        <authorList>
            <person name="Wu Y.-H."/>
            <person name="Cheng H."/>
            <person name="Jin X.-B."/>
            <person name="Wang C.-S."/>
            <person name="Xu X.-W."/>
        </authorList>
    </citation>
    <scope>NUCLEOTIDE SEQUENCE [LARGE SCALE GENOMIC DNA]</scope>
    <source>
        <strain evidence="1 2">JCM 12483</strain>
    </source>
</reference>
<dbReference type="Proteomes" id="UP000180253">
    <property type="component" value="Unassembled WGS sequence"/>
</dbReference>
<dbReference type="SUPFAM" id="SSF55874">
    <property type="entry name" value="ATPase domain of HSP90 chaperone/DNA topoisomerase II/histidine kinase"/>
    <property type="match status" value="1"/>
</dbReference>
<dbReference type="AlphaFoldDB" id="A0A1S1N3P1"/>
<comment type="caution">
    <text evidence="1">The sequence shown here is derived from an EMBL/GenBank/DDBJ whole genome shotgun (WGS) entry which is preliminary data.</text>
</comment>
<dbReference type="EMBL" id="MNAN01000035">
    <property type="protein sequence ID" value="OHU93943.1"/>
    <property type="molecule type" value="Genomic_DNA"/>
</dbReference>
<proteinExistence type="predicted"/>
<organism evidence="1 2">
    <name type="scientific">Pseudoalteromonas byunsanensis</name>
    <dbReference type="NCBI Taxonomy" id="327939"/>
    <lineage>
        <taxon>Bacteria</taxon>
        <taxon>Pseudomonadati</taxon>
        <taxon>Pseudomonadota</taxon>
        <taxon>Gammaproteobacteria</taxon>
        <taxon>Alteromonadales</taxon>
        <taxon>Pseudoalteromonadaceae</taxon>
        <taxon>Pseudoalteromonas</taxon>
    </lineage>
</organism>
<keyword evidence="2" id="KW-1185">Reference proteome</keyword>
<name>A0A1S1N3P1_9GAMM</name>
<accession>A0A1S1N3P1</accession>
<dbReference type="RefSeq" id="WP_070993236.1">
    <property type="nucleotide sequence ID" value="NZ_CBCSHD010000004.1"/>
</dbReference>
<dbReference type="OrthoDB" id="8456403at2"/>
<dbReference type="InterPro" id="IPR036890">
    <property type="entry name" value="HATPase_C_sf"/>
</dbReference>
<protein>
    <submittedName>
        <fullName evidence="1">Uncharacterized protein</fullName>
    </submittedName>
</protein>
<gene>
    <name evidence="1" type="ORF">BIW53_17110</name>
</gene>
<sequence length="309" mass="35598">MEIIFKNKWYTGLEFDLELSNQYTDNHLIELSFHYNTKLRVDSVTRMLSLICQLHKNGQTVSLNFQSTRSPLLNYLHTIEFFKFLPKNGILYSERIAPQLNSLSKGSKKRKSYCAIEPIVCGQEHTEDLDALVTPFHEYFSTNVNEVRKSYIYRVKTILSELINNIHEHSESKLTGYAATQMYNRSLGVITVCDSGIGLLSTIKASIVQNYPQHQDLSDEQILNLMFEKGISRHHDTFRGQGLTSSAKNALVLNASVDLRLKESHIHLEQRKVRDTFKTWNVLNRSSSKIHPLLGTHFTFQFDLQNISL</sequence>